<name>A0ACC4AHV7_POPAL</name>
<sequence>TLHFEIPTLSFKGSMENPKPFKKGTDTGFAYNPFFGRSKDISLISICPSQRLSMVKEEQEDISPPVWSRAQITELYPSFPQTRQNLIELAISSDLTLTLCIMKLAVQATGMKMSANLKLTSWKSEGDPKEDTRIRLDVKGELQYLSYNTNRSTLWWEPKDKCSVYNPCGNFGSCNLYNKVACRCLPGFEPKSPENWKNDDFSSGCSRSSDLCVKRNTFLGLRTMKFGQPDTVFEVEDEKQCSEECSKCQCQAYSFVKGKVNLRRDIPLNKTCLIWRDDDLKDLQEEYSYVGPDLFVRVAISDIESKAKSCEPCGINVIPYPLSNGSDCGDPMYSSFYCDKSTGKLSFKTHNGTYNVTTINQDTRTFVIQEKDVDDCNASTRGQIRKFNTSFPFKMNASKRWCDSNVSSQGLVEIVIGWEPPQEPVCSSSSDCDDWSNSTCNKKGNGTARCLCNSNFWWDGNALNCVHVFDGQAGGSSRKKKPLSLIVGVAIATVIVLSSIFLYICIFMRKKAKRRESQQNTERNAAVLYGTEKRVKNLMDAEEFNEEDKKGIDTLQFEIPTLSFKGSMENPKPFKEGTDTGLAYNPIFGSHIGSDLALTLCIMKLAVQSTVNVIIDKNFMLTSWKSSIDPAPGDFKFQLDERKKQYIIMKNGSIPHWKSGVSGSFVRSDERLWLVSNLLMNSSRKPSRPLGNTPTNGNPYNKINSTAVNYNNARLVMNFDGRIQFFLWRNATWSLSWLEPSDRCSVFDACGSFGSCNSLNRIPCKCLPGFQPKSPDNWKLGNFSEGCERMSPLCSQNFLELKSMKAGKPDAEPGYSDENDCMNKCLSKCNCQAYSYHKAEKGDNNFTCWTWFKDLNNIQEQYERGRDLKVRVPLSAIASVKRKCEICGTTIIPYPLSTGPNCGDKMYFRFHCDDSISQLMFEAPDGAQYRVTGIDEELQKFSIDVGYVYCTAIESMGNYMQQHNQSWPFHVIGRCDANRSNTILGSSFEGTRFAEVEIGWAKPSEPLCNSLDECNDWQHSTCSSATNGMKRCLCSKSFWWDPKTVSCIPASTKKRRSVYLVLLGVIAASVIIPCASFFLYYLRRSTKVTGRENRENNQGNAAFHLNDTERRSRDLIYADHYTVDDKKGIDDMPWNQHSDAHTRLKP</sequence>
<feature type="non-terminal residue" evidence="1">
    <location>
        <position position="1"/>
    </location>
</feature>
<comment type="caution">
    <text evidence="1">The sequence shown here is derived from an EMBL/GenBank/DDBJ whole genome shotgun (WGS) entry which is preliminary data.</text>
</comment>
<evidence type="ECO:0000313" key="2">
    <source>
        <dbReference type="Proteomes" id="UP000309997"/>
    </source>
</evidence>
<proteinExistence type="predicted"/>
<reference evidence="1 2" key="1">
    <citation type="journal article" date="2024" name="Plant Biotechnol. J.">
        <title>Genome and CRISPR/Cas9 system of a widespread forest tree (Populus alba) in the world.</title>
        <authorList>
            <person name="Liu Y.J."/>
            <person name="Jiang P.F."/>
            <person name="Han X.M."/>
            <person name="Li X.Y."/>
            <person name="Wang H.M."/>
            <person name="Wang Y.J."/>
            <person name="Wang X.X."/>
            <person name="Zeng Q.Y."/>
        </authorList>
    </citation>
    <scope>NUCLEOTIDE SEQUENCE [LARGE SCALE GENOMIC DNA]</scope>
    <source>
        <strain evidence="2">cv. PAL-ZL1</strain>
    </source>
</reference>
<accession>A0ACC4AHV7</accession>
<gene>
    <name evidence="1" type="ORF">D5086_033830</name>
</gene>
<protein>
    <submittedName>
        <fullName evidence="1">Uncharacterized protein</fullName>
    </submittedName>
</protein>
<dbReference type="Proteomes" id="UP000309997">
    <property type="component" value="Unassembled WGS sequence"/>
</dbReference>
<evidence type="ECO:0000313" key="1">
    <source>
        <dbReference type="EMBL" id="KAL3565784.1"/>
    </source>
</evidence>
<organism evidence="1 2">
    <name type="scientific">Populus alba</name>
    <name type="common">White poplar</name>
    <dbReference type="NCBI Taxonomy" id="43335"/>
    <lineage>
        <taxon>Eukaryota</taxon>
        <taxon>Viridiplantae</taxon>
        <taxon>Streptophyta</taxon>
        <taxon>Embryophyta</taxon>
        <taxon>Tracheophyta</taxon>
        <taxon>Spermatophyta</taxon>
        <taxon>Magnoliopsida</taxon>
        <taxon>eudicotyledons</taxon>
        <taxon>Gunneridae</taxon>
        <taxon>Pentapetalae</taxon>
        <taxon>rosids</taxon>
        <taxon>fabids</taxon>
        <taxon>Malpighiales</taxon>
        <taxon>Salicaceae</taxon>
        <taxon>Saliceae</taxon>
        <taxon>Populus</taxon>
    </lineage>
</organism>
<keyword evidence="2" id="KW-1185">Reference proteome</keyword>
<dbReference type="EMBL" id="RCHU02000019">
    <property type="protein sequence ID" value="KAL3565784.1"/>
    <property type="molecule type" value="Genomic_DNA"/>
</dbReference>